<dbReference type="EMBL" id="CP136890">
    <property type="protein sequence ID" value="WOK92239.1"/>
    <property type="molecule type" value="Genomic_DNA"/>
</dbReference>
<dbReference type="InterPro" id="IPR050466">
    <property type="entry name" value="Carboxylest/Gibb_receptor"/>
</dbReference>
<dbReference type="AlphaFoldDB" id="A0AAQ3JLQ1"/>
<dbReference type="InterPro" id="IPR029058">
    <property type="entry name" value="AB_hydrolase_fold"/>
</dbReference>
<reference evidence="3 4" key="1">
    <citation type="submission" date="2023-10" db="EMBL/GenBank/DDBJ databases">
        <title>Chromosome-scale genome assembly provides insights into flower coloration mechanisms of Canna indica.</title>
        <authorList>
            <person name="Li C."/>
        </authorList>
    </citation>
    <scope>NUCLEOTIDE SEQUENCE [LARGE SCALE GENOMIC DNA]</scope>
    <source>
        <tissue evidence="3">Flower</tissue>
    </source>
</reference>
<proteinExistence type="predicted"/>
<sequence length="318" mass="34682">MDPDAEVDVELFDMVRLYKSGRVERLAGTDVDVPAGVDPDTGVTSKDKVIDPDDGVSARLFLPDISRFAGAKLPVLVYYHGGGFCIDSPFSPRYTGFLNSLTAQARVVAVSVYYRLAPEHPLPAAYHDSLAALRWVASHADGGSGKEEWLSQHGDFGRLFVAGDSAGANIAHQVAMSAGLGRGVRIKGVALIHPYFWGVEPVGSETRDKEMREKSERLWRLVCPETTGADDARINPLADAAVPLRGLACERVVVEVAGEDMLRERGRAYYEKLKESGWSGEAELAEAEGEAHVYHLENPASEKAKALMERLVTFLNRD</sequence>
<dbReference type="PROSITE" id="PS01174">
    <property type="entry name" value="LIPASE_GDXG_SER"/>
    <property type="match status" value="1"/>
</dbReference>
<dbReference type="InterPro" id="IPR033140">
    <property type="entry name" value="Lipase_GDXG_put_SER_AS"/>
</dbReference>
<dbReference type="SUPFAM" id="SSF53474">
    <property type="entry name" value="alpha/beta-Hydrolases"/>
    <property type="match status" value="1"/>
</dbReference>
<evidence type="ECO:0000256" key="1">
    <source>
        <dbReference type="PROSITE-ProRule" id="PRU10038"/>
    </source>
</evidence>
<evidence type="ECO:0000259" key="2">
    <source>
        <dbReference type="Pfam" id="PF07859"/>
    </source>
</evidence>
<dbReference type="Pfam" id="PF07859">
    <property type="entry name" value="Abhydrolase_3"/>
    <property type="match status" value="1"/>
</dbReference>
<keyword evidence="4" id="KW-1185">Reference proteome</keyword>
<dbReference type="GO" id="GO:0016787">
    <property type="term" value="F:hydrolase activity"/>
    <property type="evidence" value="ECO:0007669"/>
    <property type="project" value="InterPro"/>
</dbReference>
<protein>
    <recommendedName>
        <fullName evidence="2">Alpha/beta hydrolase fold-3 domain-containing protein</fullName>
    </recommendedName>
</protein>
<dbReference type="PANTHER" id="PTHR23024:SF577">
    <property type="entry name" value="CARBOXYLESTERASE 2-RELATED"/>
    <property type="match status" value="1"/>
</dbReference>
<dbReference type="InterPro" id="IPR013094">
    <property type="entry name" value="AB_hydrolase_3"/>
</dbReference>
<dbReference type="Gene3D" id="3.40.50.1820">
    <property type="entry name" value="alpha/beta hydrolase"/>
    <property type="match status" value="1"/>
</dbReference>
<organism evidence="3 4">
    <name type="scientific">Canna indica</name>
    <name type="common">Indian-shot</name>
    <dbReference type="NCBI Taxonomy" id="4628"/>
    <lineage>
        <taxon>Eukaryota</taxon>
        <taxon>Viridiplantae</taxon>
        <taxon>Streptophyta</taxon>
        <taxon>Embryophyta</taxon>
        <taxon>Tracheophyta</taxon>
        <taxon>Spermatophyta</taxon>
        <taxon>Magnoliopsida</taxon>
        <taxon>Liliopsida</taxon>
        <taxon>Zingiberales</taxon>
        <taxon>Cannaceae</taxon>
        <taxon>Canna</taxon>
    </lineage>
</organism>
<feature type="domain" description="Alpha/beta hydrolase fold-3" evidence="2">
    <location>
        <begin position="76"/>
        <end position="295"/>
    </location>
</feature>
<dbReference type="PANTHER" id="PTHR23024">
    <property type="entry name" value="ARYLACETAMIDE DEACETYLASE"/>
    <property type="match status" value="1"/>
</dbReference>
<name>A0AAQ3JLQ1_9LILI</name>
<feature type="active site" evidence="1">
    <location>
        <position position="165"/>
    </location>
</feature>
<accession>A0AAQ3JLQ1</accession>
<dbReference type="Proteomes" id="UP001327560">
    <property type="component" value="Chromosome 1"/>
</dbReference>
<evidence type="ECO:0000313" key="4">
    <source>
        <dbReference type="Proteomes" id="UP001327560"/>
    </source>
</evidence>
<evidence type="ECO:0000313" key="3">
    <source>
        <dbReference type="EMBL" id="WOK92239.1"/>
    </source>
</evidence>
<gene>
    <name evidence="3" type="ORF">Cni_G00930</name>
</gene>